<gene>
    <name evidence="1" type="ORF">NCTC9419_01924</name>
</gene>
<dbReference type="PANTHER" id="PTHR35008">
    <property type="entry name" value="BLL4482 PROTEIN-RELATED"/>
    <property type="match status" value="1"/>
</dbReference>
<dbReference type="AlphaFoldDB" id="A0A447QK61"/>
<evidence type="ECO:0000313" key="1">
    <source>
        <dbReference type="EMBL" id="VEA70426.1"/>
    </source>
</evidence>
<dbReference type="GO" id="GO:0033717">
    <property type="term" value="F:gluconate 2-dehydrogenase (acceptor) activity"/>
    <property type="evidence" value="ECO:0007669"/>
    <property type="project" value="UniProtKB-EC"/>
</dbReference>
<protein>
    <submittedName>
        <fullName evidence="1">Gluconate 2-dehydrogenase cytochrome c subunit</fullName>
        <ecNumber evidence="1">1.1.99.3</ecNumber>
    </submittedName>
</protein>
<dbReference type="Gene3D" id="1.10.760.10">
    <property type="entry name" value="Cytochrome c-like domain"/>
    <property type="match status" value="1"/>
</dbReference>
<proteinExistence type="predicted"/>
<dbReference type="GO" id="GO:0009055">
    <property type="term" value="F:electron transfer activity"/>
    <property type="evidence" value="ECO:0007669"/>
    <property type="project" value="InterPro"/>
</dbReference>
<evidence type="ECO:0000313" key="2">
    <source>
        <dbReference type="Proteomes" id="UP000271603"/>
    </source>
</evidence>
<accession>A0A447QK61</accession>
<dbReference type="InterPro" id="IPR036909">
    <property type="entry name" value="Cyt_c-like_dom_sf"/>
</dbReference>
<name>A0A447QK61_SERRU</name>
<reference evidence="1 2" key="1">
    <citation type="submission" date="2018-12" db="EMBL/GenBank/DDBJ databases">
        <authorList>
            <consortium name="Pathogen Informatics"/>
        </authorList>
    </citation>
    <scope>NUCLEOTIDE SEQUENCE [LARGE SCALE GENOMIC DNA]</scope>
    <source>
        <strain evidence="1 2">NCTC9419</strain>
    </source>
</reference>
<dbReference type="GO" id="GO:0020037">
    <property type="term" value="F:heme binding"/>
    <property type="evidence" value="ECO:0007669"/>
    <property type="project" value="InterPro"/>
</dbReference>
<dbReference type="PANTHER" id="PTHR35008:SF8">
    <property type="entry name" value="ALCOHOL DEHYDROGENASE CYTOCHROME C SUBUNIT"/>
    <property type="match status" value="1"/>
</dbReference>
<dbReference type="SUPFAM" id="SSF46626">
    <property type="entry name" value="Cytochrome c"/>
    <property type="match status" value="1"/>
</dbReference>
<keyword evidence="1" id="KW-0560">Oxidoreductase</keyword>
<dbReference type="InterPro" id="IPR051459">
    <property type="entry name" value="Cytochrome_c-type_DH"/>
</dbReference>
<organism evidence="1 2">
    <name type="scientific">Serratia rubidaea</name>
    <name type="common">Serratia marinorubra</name>
    <dbReference type="NCBI Taxonomy" id="61652"/>
    <lineage>
        <taxon>Bacteria</taxon>
        <taxon>Pseudomonadati</taxon>
        <taxon>Pseudomonadota</taxon>
        <taxon>Gammaproteobacteria</taxon>
        <taxon>Enterobacterales</taxon>
        <taxon>Yersiniaceae</taxon>
        <taxon>Serratia</taxon>
    </lineage>
</organism>
<dbReference type="EC" id="1.1.99.3" evidence="1"/>
<dbReference type="Proteomes" id="UP000271603">
    <property type="component" value="Chromosome"/>
</dbReference>
<sequence length="85" mass="8853">MAPDASSLVTTVLQGGRGAVTVGNPTSGAMPSFAWKLSDEQVAAVTTYIRNSWGNAAPAIEAHDVAEKRSLLQLPPQMAQDSADK</sequence>
<dbReference type="EMBL" id="LR134155">
    <property type="protein sequence ID" value="VEA70426.1"/>
    <property type="molecule type" value="Genomic_DNA"/>
</dbReference>